<accession>A0A2N3IBS3</accession>
<dbReference type="Gene3D" id="3.20.20.80">
    <property type="entry name" value="Glycosidases"/>
    <property type="match status" value="2"/>
</dbReference>
<evidence type="ECO:0000256" key="6">
    <source>
        <dbReference type="ARBA" id="ARBA00022737"/>
    </source>
</evidence>
<dbReference type="AlphaFoldDB" id="A0A2N3IBS3"/>
<dbReference type="PROSITE" id="PS51760">
    <property type="entry name" value="GH10_2"/>
    <property type="match status" value="1"/>
</dbReference>
<keyword evidence="7 12" id="KW-0378">Hydrolase</keyword>
<evidence type="ECO:0000256" key="5">
    <source>
        <dbReference type="ARBA" id="ARBA00022729"/>
    </source>
</evidence>
<dbReference type="SMART" id="SM00633">
    <property type="entry name" value="Glyco_10"/>
    <property type="match status" value="1"/>
</dbReference>
<dbReference type="RefSeq" id="WP_101309049.1">
    <property type="nucleotide sequence ID" value="NZ_CAXXEE010000003.1"/>
</dbReference>
<reference evidence="12 13" key="1">
    <citation type="journal article" date="2017" name="Front. Microbiol.">
        <title>Labilibaculum manganireducens gen. nov., sp. nov. and Labilibaculum filiforme sp. nov., Novel Bacteroidetes Isolated from Subsurface Sediments of the Baltic Sea.</title>
        <authorList>
            <person name="Vandieken V."/>
            <person name="Marshall I.P."/>
            <person name="Niemann H."/>
            <person name="Engelen B."/>
            <person name="Cypionka H."/>
        </authorList>
    </citation>
    <scope>NUCLEOTIDE SEQUENCE [LARGE SCALE GENOMIC DNA]</scope>
    <source>
        <strain evidence="12 13">59.10-2M</strain>
    </source>
</reference>
<evidence type="ECO:0000256" key="8">
    <source>
        <dbReference type="ARBA" id="ARBA00023277"/>
    </source>
</evidence>
<dbReference type="InterPro" id="IPR001000">
    <property type="entry name" value="GH10_dom"/>
</dbReference>
<evidence type="ECO:0000256" key="1">
    <source>
        <dbReference type="ARBA" id="ARBA00000681"/>
    </source>
</evidence>
<keyword evidence="4" id="KW-0858">Xylan degradation</keyword>
<dbReference type="PANTHER" id="PTHR31490:SF88">
    <property type="entry name" value="BETA-XYLANASE"/>
    <property type="match status" value="1"/>
</dbReference>
<dbReference type="PROSITE" id="PS51257">
    <property type="entry name" value="PROKAR_LIPOPROTEIN"/>
    <property type="match status" value="1"/>
</dbReference>
<sequence length="728" mass="79657">MKYIKLLPIIAVVLTVFSSCDDQIMDWKKDSTHGEVTTEELPLGLVEKISRYDALNTYTEFTLGVGIGLNQYLENEAYHNLTNANFDEITVGYDMKHGPMVDAKGEIQFEKVDSFLEEVTGNGLSVFGHTLVWHANQDASYLNGLIAATVIPASGGSNSLDLSGLKDGTLAGWGAWNSGDGITVEDGSGLSSSSQAVKMIASSSSAQAYELQLITPEIPVVSGHTYEVSFYIKSDQAGKGRISFSGLENNYPYKDWYNTGGSWTEAFETTSQWQQVKFTVNDFTGVTFKVNFDLGYLPGVTYLIDVDNIKVVDQDAVPEVVNMIANGTFDGGIDGWAKWNGGDTALSLADVADAYEGNGAMKIIADAANSGAGGQWKTQIHSDFTANLTAGEEYTISYFIKSEAAGSVRCSTTGSAHYQSDQATSPTWQYVEWVFTADGGETGLNFDLGGVEGTYYVDNVVVTTGATDGGNSGPTIIEKTDEEKSEIIGNAMEDWITGMVTHYKNNIHAWDVVNEPMKEDGTLRDGNKTDPESDYFSWVKYLGKDYAVTAFNLARQNGNATDKLFINDYNLESSISKCEGLIDYVEYIESQGAIVDGIGTQMHISINSDRDKIAEMFQKLAASGKLIKVSELDVRLGTKNPTVAQQASQADMYQYVLDMYMKYIPAAQQYGVTIWGVSDNEDEHQYWLPDESPNLWDADYNRKHAFKGVCDGLAGRDVSEDFSGELEY</sequence>
<evidence type="ECO:0000259" key="11">
    <source>
        <dbReference type="PROSITE" id="PS51760"/>
    </source>
</evidence>
<evidence type="ECO:0000256" key="2">
    <source>
        <dbReference type="ARBA" id="ARBA00007495"/>
    </source>
</evidence>
<dbReference type="Pfam" id="PF00331">
    <property type="entry name" value="Glyco_hydro_10"/>
    <property type="match status" value="2"/>
</dbReference>
<keyword evidence="9" id="KW-0326">Glycosidase</keyword>
<name>A0A2N3IBS3_9BACT</name>
<evidence type="ECO:0000256" key="9">
    <source>
        <dbReference type="ARBA" id="ARBA00023295"/>
    </source>
</evidence>
<dbReference type="InterPro" id="IPR008979">
    <property type="entry name" value="Galactose-bd-like_sf"/>
</dbReference>
<evidence type="ECO:0000313" key="13">
    <source>
        <dbReference type="Proteomes" id="UP000233618"/>
    </source>
</evidence>
<feature type="domain" description="GH10" evidence="11">
    <location>
        <begin position="411"/>
        <end position="712"/>
    </location>
</feature>
<keyword evidence="10" id="KW-0624">Polysaccharide degradation</keyword>
<evidence type="ECO:0000313" key="12">
    <source>
        <dbReference type="EMBL" id="PKQ67739.1"/>
    </source>
</evidence>
<dbReference type="GO" id="GO:0045493">
    <property type="term" value="P:xylan catabolic process"/>
    <property type="evidence" value="ECO:0007669"/>
    <property type="project" value="UniProtKB-KW"/>
</dbReference>
<dbReference type="InterPro" id="IPR017853">
    <property type="entry name" value="GH"/>
</dbReference>
<evidence type="ECO:0000256" key="7">
    <source>
        <dbReference type="ARBA" id="ARBA00022801"/>
    </source>
</evidence>
<comment type="catalytic activity">
    <reaction evidence="1">
        <text>Endohydrolysis of (1-&gt;4)-beta-D-xylosidic linkages in xylans.</text>
        <dbReference type="EC" id="3.2.1.8"/>
    </reaction>
</comment>
<keyword evidence="13" id="KW-1185">Reference proteome</keyword>
<comment type="caution">
    <text evidence="12">The sequence shown here is derived from an EMBL/GenBank/DDBJ whole genome shotgun (WGS) entry which is preliminary data.</text>
</comment>
<comment type="similarity">
    <text evidence="2">Belongs to the glycosyl hydrolase 10 (cellulase F) family.</text>
</comment>
<dbReference type="Pfam" id="PF02018">
    <property type="entry name" value="CBM_4_9"/>
    <property type="match status" value="2"/>
</dbReference>
<dbReference type="InterPro" id="IPR044846">
    <property type="entry name" value="GH10"/>
</dbReference>
<dbReference type="InterPro" id="IPR003305">
    <property type="entry name" value="CenC_carb-bd"/>
</dbReference>
<gene>
    <name evidence="12" type="ORF">BZG01_06680</name>
</gene>
<proteinExistence type="inferred from homology"/>
<keyword evidence="5" id="KW-0732">Signal</keyword>
<protein>
    <recommendedName>
        <fullName evidence="3">endo-1,4-beta-xylanase</fullName>
        <ecNumber evidence="3">3.2.1.8</ecNumber>
    </recommendedName>
</protein>
<dbReference type="Gene3D" id="2.60.120.260">
    <property type="entry name" value="Galactose-binding domain-like"/>
    <property type="match status" value="2"/>
</dbReference>
<dbReference type="EC" id="3.2.1.8" evidence="3"/>
<evidence type="ECO:0000256" key="4">
    <source>
        <dbReference type="ARBA" id="ARBA00022651"/>
    </source>
</evidence>
<organism evidence="12 13">
    <name type="scientific">Labilibaculum manganireducens</name>
    <dbReference type="NCBI Taxonomy" id="1940525"/>
    <lineage>
        <taxon>Bacteria</taxon>
        <taxon>Pseudomonadati</taxon>
        <taxon>Bacteroidota</taxon>
        <taxon>Bacteroidia</taxon>
        <taxon>Marinilabiliales</taxon>
        <taxon>Marinifilaceae</taxon>
        <taxon>Labilibaculum</taxon>
    </lineage>
</organism>
<dbReference type="GO" id="GO:0031176">
    <property type="term" value="F:endo-1,4-beta-xylanase activity"/>
    <property type="evidence" value="ECO:0007669"/>
    <property type="project" value="UniProtKB-EC"/>
</dbReference>
<keyword evidence="8" id="KW-0119">Carbohydrate metabolism</keyword>
<evidence type="ECO:0000256" key="10">
    <source>
        <dbReference type="ARBA" id="ARBA00023326"/>
    </source>
</evidence>
<dbReference type="EMBL" id="MVDE01000007">
    <property type="protein sequence ID" value="PKQ67739.1"/>
    <property type="molecule type" value="Genomic_DNA"/>
</dbReference>
<keyword evidence="6" id="KW-0677">Repeat</keyword>
<evidence type="ECO:0000256" key="3">
    <source>
        <dbReference type="ARBA" id="ARBA00012590"/>
    </source>
</evidence>
<dbReference type="PANTHER" id="PTHR31490">
    <property type="entry name" value="GLYCOSYL HYDROLASE"/>
    <property type="match status" value="1"/>
</dbReference>
<dbReference type="SUPFAM" id="SSF49785">
    <property type="entry name" value="Galactose-binding domain-like"/>
    <property type="match status" value="2"/>
</dbReference>
<dbReference type="Proteomes" id="UP000233618">
    <property type="component" value="Unassembled WGS sequence"/>
</dbReference>
<dbReference type="SUPFAM" id="SSF51445">
    <property type="entry name" value="(Trans)glycosidases"/>
    <property type="match status" value="1"/>
</dbReference>